<evidence type="ECO:0000313" key="1">
    <source>
        <dbReference type="EMBL" id="CAF0956150.1"/>
    </source>
</evidence>
<protein>
    <submittedName>
        <fullName evidence="1">Uncharacterized protein</fullName>
    </submittedName>
</protein>
<proteinExistence type="predicted"/>
<dbReference type="Proteomes" id="UP000663879">
    <property type="component" value="Unassembled WGS sequence"/>
</dbReference>
<organism evidence="1 2">
    <name type="scientific">Brachionus calyciflorus</name>
    <dbReference type="NCBI Taxonomy" id="104777"/>
    <lineage>
        <taxon>Eukaryota</taxon>
        <taxon>Metazoa</taxon>
        <taxon>Spiralia</taxon>
        <taxon>Gnathifera</taxon>
        <taxon>Rotifera</taxon>
        <taxon>Eurotatoria</taxon>
        <taxon>Monogononta</taxon>
        <taxon>Pseudotrocha</taxon>
        <taxon>Ploima</taxon>
        <taxon>Brachionidae</taxon>
        <taxon>Brachionus</taxon>
    </lineage>
</organism>
<reference evidence="1" key="1">
    <citation type="submission" date="2021-02" db="EMBL/GenBank/DDBJ databases">
        <authorList>
            <person name="Nowell W R."/>
        </authorList>
    </citation>
    <scope>NUCLEOTIDE SEQUENCE</scope>
    <source>
        <strain evidence="1">Ploen Becks lab</strain>
    </source>
</reference>
<gene>
    <name evidence="1" type="ORF">OXX778_LOCUS14204</name>
</gene>
<keyword evidence="2" id="KW-1185">Reference proteome</keyword>
<evidence type="ECO:0000313" key="2">
    <source>
        <dbReference type="Proteomes" id="UP000663879"/>
    </source>
</evidence>
<sequence>MDGYEADKQFDKAIWLKVMMRQQSLDSDIDQLKFLELLERLRNGVNDDKTIDDWKFLLKRQVQPIKQDEFSDAILLFCEKSRMYLI</sequence>
<name>A0A814DNK5_9BILA</name>
<dbReference type="EMBL" id="CAJNOC010002876">
    <property type="protein sequence ID" value="CAF0956150.1"/>
    <property type="molecule type" value="Genomic_DNA"/>
</dbReference>
<comment type="caution">
    <text evidence="1">The sequence shown here is derived from an EMBL/GenBank/DDBJ whole genome shotgun (WGS) entry which is preliminary data.</text>
</comment>
<dbReference type="AlphaFoldDB" id="A0A814DNK5"/>
<accession>A0A814DNK5</accession>